<dbReference type="InParanoid" id="S0EZD0"/>
<dbReference type="HOGENOM" id="CLU_064249_0_0_0"/>
<dbReference type="PATRIC" id="fig|1303518.3.peg.1935"/>
<dbReference type="AlphaFoldDB" id="S0EZD0"/>
<dbReference type="OrthoDB" id="242375at2"/>
<dbReference type="EMBL" id="HF951689">
    <property type="protein sequence ID" value="CCW35687.1"/>
    <property type="molecule type" value="Genomic_DNA"/>
</dbReference>
<dbReference type="RefSeq" id="WP_016483213.1">
    <property type="nucleotide sequence ID" value="NC_021487.1"/>
</dbReference>
<name>S0EZD0_CHTCT</name>
<protein>
    <submittedName>
        <fullName evidence="1">Methane oxygenase PmoA</fullName>
    </submittedName>
</protein>
<dbReference type="Proteomes" id="UP000014227">
    <property type="component" value="Chromosome I"/>
</dbReference>
<dbReference type="KEGG" id="ccz:CCALI_01878"/>
<reference evidence="2" key="1">
    <citation type="submission" date="2013-03" db="EMBL/GenBank/DDBJ databases">
        <title>Genome sequence of Chthonomonas calidirosea, the first sequenced genome from the Armatimonadetes phylum (formally candidate division OP10).</title>
        <authorList>
            <person name="Lee K.C.Y."/>
            <person name="Morgan X.C."/>
            <person name="Dunfield P.F."/>
            <person name="Tamas I."/>
            <person name="Houghton K.M."/>
            <person name="Vyssotski M."/>
            <person name="Ryan J.L.J."/>
            <person name="Lagutin K."/>
            <person name="McDonald I.R."/>
            <person name="Stott M.B."/>
        </authorList>
    </citation>
    <scope>NUCLEOTIDE SEQUENCE [LARGE SCALE GENOMIC DNA]</scope>
    <source>
        <strain evidence="2">DSM 23976 / ICMP 18418 / T49</strain>
    </source>
</reference>
<gene>
    <name evidence="1" type="ORF">CCALI_01878</name>
</gene>
<evidence type="ECO:0000313" key="2">
    <source>
        <dbReference type="Proteomes" id="UP000014227"/>
    </source>
</evidence>
<dbReference type="STRING" id="454171.CP488_02212"/>
<sequence>MVEIIEEGTQLVIRIGEQEFARYNFGSNLWKPYLYPVRAANGLSLVADAPVDHRHHHGFWVGHSRVNGHDFWQERHNSGRIVHRNFEKVVSGGELGSFTEKCDWISPTGDVVLTDTRTFAFHDTPPDARLFDFEIVLRAPNNAPVSLEPTNEAGIPYVRLADGLTVKSGGTLVNASGQRNEKGTYGQRSPWIDASGRIGRLQCGIALFDHPDNPAYPTPWFTRDYGPVSPNFGLFQEEPIVIAPRRPLRLRYRVYAHSGDVEAGRVAAVFEEFLQSLRQVESSDQPMESPVGRSE</sequence>
<accession>S0EZD0</accession>
<dbReference type="Pfam" id="PF14100">
    <property type="entry name" value="DUF6807"/>
    <property type="match status" value="1"/>
</dbReference>
<evidence type="ECO:0000313" key="1">
    <source>
        <dbReference type="EMBL" id="CCW35687.1"/>
    </source>
</evidence>
<dbReference type="eggNOG" id="COG2133">
    <property type="taxonomic scope" value="Bacteria"/>
</dbReference>
<proteinExistence type="predicted"/>
<dbReference type="InterPro" id="IPR029475">
    <property type="entry name" value="DUF6807"/>
</dbReference>
<keyword evidence="2" id="KW-1185">Reference proteome</keyword>
<organism evidence="1 2">
    <name type="scientific">Chthonomonas calidirosea (strain DSM 23976 / ICMP 18418 / T49)</name>
    <dbReference type="NCBI Taxonomy" id="1303518"/>
    <lineage>
        <taxon>Bacteria</taxon>
        <taxon>Bacillati</taxon>
        <taxon>Armatimonadota</taxon>
        <taxon>Chthonomonadia</taxon>
        <taxon>Chthonomonadales</taxon>
        <taxon>Chthonomonadaceae</taxon>
        <taxon>Chthonomonas</taxon>
    </lineage>
</organism>